<sequence length="167" mass="18003">MTTATKLDRRMYAVMNDRAAAPMYATAARRRAVIGAHLLLTAAGFAAWSATMFSDARWPLFAMLAVLPLWVVATGAINGATRGLLELRSRMLDERQLAERDRVHAVAHRSTGLLLLLAAAGVGAAGWFGGLQVEGLVAPVLFAALTVHWLMPLWVAGLRIQDDPAED</sequence>
<dbReference type="AlphaFoldDB" id="A0A344UAW0"/>
<dbReference type="OrthoDB" id="4245237at2"/>
<feature type="transmembrane region" description="Helical" evidence="1">
    <location>
        <begin position="106"/>
        <end position="130"/>
    </location>
</feature>
<keyword evidence="3" id="KW-1185">Reference proteome</keyword>
<evidence type="ECO:0000313" key="2">
    <source>
        <dbReference type="EMBL" id="AXE28031.1"/>
    </source>
</evidence>
<proteinExistence type="predicted"/>
<feature type="transmembrane region" description="Helical" evidence="1">
    <location>
        <begin position="136"/>
        <end position="156"/>
    </location>
</feature>
<accession>A0A344UAW0</accession>
<geneLocation type="plasmid" evidence="2 3">
    <name>unnamed2</name>
</geneLocation>
<reference evidence="2 3" key="1">
    <citation type="submission" date="2018-01" db="EMBL/GenBank/DDBJ databases">
        <title>Draft genome Sequence of streptomyces globosus LZH-48.</title>
        <authorList>
            <person name="Ran K."/>
            <person name="Li Z."/>
            <person name="Wei S."/>
            <person name="Dong R."/>
        </authorList>
    </citation>
    <scope>NUCLEOTIDE SEQUENCE [LARGE SCALE GENOMIC DNA]</scope>
    <source>
        <strain evidence="2 3">LZH-48</strain>
        <plasmid evidence="2 3">unnamed2</plasmid>
    </source>
</reference>
<dbReference type="EMBL" id="CP030864">
    <property type="protein sequence ID" value="AXE28031.1"/>
    <property type="molecule type" value="Genomic_DNA"/>
</dbReference>
<dbReference type="KEGG" id="sgz:C0216_31500"/>
<dbReference type="Proteomes" id="UP000252004">
    <property type="component" value="Plasmid unnamed2"/>
</dbReference>
<keyword evidence="1" id="KW-0812">Transmembrane</keyword>
<organism evidence="2 3">
    <name type="scientific">Streptomyces globosus</name>
    <dbReference type="NCBI Taxonomy" id="68209"/>
    <lineage>
        <taxon>Bacteria</taxon>
        <taxon>Bacillati</taxon>
        <taxon>Actinomycetota</taxon>
        <taxon>Actinomycetes</taxon>
        <taxon>Kitasatosporales</taxon>
        <taxon>Streptomycetaceae</taxon>
        <taxon>Streptomyces</taxon>
    </lineage>
</organism>
<keyword evidence="1" id="KW-1133">Transmembrane helix</keyword>
<evidence type="ECO:0000313" key="3">
    <source>
        <dbReference type="Proteomes" id="UP000252004"/>
    </source>
</evidence>
<feature type="transmembrane region" description="Helical" evidence="1">
    <location>
        <begin position="60"/>
        <end position="85"/>
    </location>
</feature>
<name>A0A344UAW0_9ACTN</name>
<evidence type="ECO:0000256" key="1">
    <source>
        <dbReference type="SAM" id="Phobius"/>
    </source>
</evidence>
<gene>
    <name evidence="2" type="ORF">C0216_31500</name>
</gene>
<keyword evidence="2" id="KW-0614">Plasmid</keyword>
<keyword evidence="1" id="KW-0472">Membrane</keyword>
<protein>
    <submittedName>
        <fullName evidence="2">Uncharacterized protein</fullName>
    </submittedName>
</protein>
<feature type="transmembrane region" description="Helical" evidence="1">
    <location>
        <begin position="32"/>
        <end position="54"/>
    </location>
</feature>